<keyword evidence="5" id="KW-1185">Reference proteome</keyword>
<feature type="transmembrane region" description="Helical" evidence="2">
    <location>
        <begin position="76"/>
        <end position="93"/>
    </location>
</feature>
<feature type="region of interest" description="Disordered" evidence="1">
    <location>
        <begin position="381"/>
        <end position="448"/>
    </location>
</feature>
<feature type="transmembrane region" description="Helical" evidence="2">
    <location>
        <begin position="196"/>
        <end position="219"/>
    </location>
</feature>
<dbReference type="Proteomes" id="UP001469365">
    <property type="component" value="Unassembled WGS sequence"/>
</dbReference>
<comment type="caution">
    <text evidence="4">The sequence shown here is derived from an EMBL/GenBank/DDBJ whole genome shotgun (WGS) entry which is preliminary data.</text>
</comment>
<feature type="compositionally biased region" description="Basic and acidic residues" evidence="1">
    <location>
        <begin position="426"/>
        <end position="448"/>
    </location>
</feature>
<reference evidence="4 5" key="1">
    <citation type="submission" date="2024-04" db="EMBL/GenBank/DDBJ databases">
        <title>draft genome sequnece of Paenibacillus filicis.</title>
        <authorList>
            <person name="Kim D.-U."/>
        </authorList>
    </citation>
    <scope>NUCLEOTIDE SEQUENCE [LARGE SCALE GENOMIC DNA]</scope>
    <source>
        <strain evidence="4 5">KACC14197</strain>
    </source>
</reference>
<name>A0ABU9DM70_9BACL</name>
<dbReference type="RefSeq" id="WP_341416257.1">
    <property type="nucleotide sequence ID" value="NZ_JBBPCC010000008.1"/>
</dbReference>
<gene>
    <name evidence="4" type="ORF">WMW72_14765</name>
</gene>
<feature type="transmembrane region" description="Helical" evidence="2">
    <location>
        <begin position="123"/>
        <end position="143"/>
    </location>
</feature>
<feature type="compositionally biased region" description="Basic and acidic residues" evidence="1">
    <location>
        <begin position="385"/>
        <end position="400"/>
    </location>
</feature>
<feature type="transmembrane region" description="Helical" evidence="2">
    <location>
        <begin position="20"/>
        <end position="39"/>
    </location>
</feature>
<dbReference type="InterPro" id="IPR025403">
    <property type="entry name" value="TgpA-like_C"/>
</dbReference>
<proteinExistence type="predicted"/>
<accession>A0ABU9DM70</accession>
<dbReference type="Pfam" id="PF13559">
    <property type="entry name" value="DUF4129"/>
    <property type="match status" value="1"/>
</dbReference>
<evidence type="ECO:0000313" key="4">
    <source>
        <dbReference type="EMBL" id="MEK8129165.1"/>
    </source>
</evidence>
<protein>
    <submittedName>
        <fullName evidence="4">DUF4129 domain-containing protein</fullName>
    </submittedName>
</protein>
<evidence type="ECO:0000256" key="1">
    <source>
        <dbReference type="SAM" id="MobiDB-lite"/>
    </source>
</evidence>
<keyword evidence="2" id="KW-0812">Transmembrane</keyword>
<evidence type="ECO:0000259" key="3">
    <source>
        <dbReference type="Pfam" id="PF13559"/>
    </source>
</evidence>
<organism evidence="4 5">
    <name type="scientific">Paenibacillus filicis</name>
    <dbReference type="NCBI Taxonomy" id="669464"/>
    <lineage>
        <taxon>Bacteria</taxon>
        <taxon>Bacillati</taxon>
        <taxon>Bacillota</taxon>
        <taxon>Bacilli</taxon>
        <taxon>Bacillales</taxon>
        <taxon>Paenibacillaceae</taxon>
        <taxon>Paenibacillus</taxon>
    </lineage>
</organism>
<sequence>MSSKQQSRISGGNVLRLWSYGLIEMLLFLPVGLLAATYGWPPADRMWPDSWLWLSVLPLLLLVAAWIAARCTRLWQHLWIALLIAVPAGFLLGGTAYSPLIPVLITAVALYLGMTAEGRAGAFALYASGMGAYVIAAIAFSFVPELSPLLPVLTAAGLISLIVVLFSANAVYMRAVTLSGNRPVTITASLRRHNRLYVTVLLLAVIAVGSLGGAVWQAVKTLLVWLLSGSARTRREAAPLPPLETPPPQLPPLVHQEPGWLAKLFNVLFYVIGTGVVLVLLVVGLIWLYRKAPDLWKASIGRLLALLRRSPDRQGTTGYVDEEQGVWSWGSFSGPLGRLWGGRQRPGRKEVRWEELQDSAERIRYLYRRWLRKKTELGYMPRPELTPRETAADIERWSKERKGKKGAGEAASGQPDLNETLLELYEDSRYGGKRPGDARVEDLRQKLR</sequence>
<feature type="domain" description="Protein-glutamine gamma-glutamyltransferase-like C-terminal" evidence="3">
    <location>
        <begin position="366"/>
        <end position="448"/>
    </location>
</feature>
<feature type="transmembrane region" description="Helical" evidence="2">
    <location>
        <begin position="149"/>
        <end position="175"/>
    </location>
</feature>
<feature type="transmembrane region" description="Helical" evidence="2">
    <location>
        <begin position="267"/>
        <end position="289"/>
    </location>
</feature>
<feature type="transmembrane region" description="Helical" evidence="2">
    <location>
        <begin position="99"/>
        <end position="116"/>
    </location>
</feature>
<dbReference type="EMBL" id="JBBPCC010000008">
    <property type="protein sequence ID" value="MEK8129165.1"/>
    <property type="molecule type" value="Genomic_DNA"/>
</dbReference>
<evidence type="ECO:0000313" key="5">
    <source>
        <dbReference type="Proteomes" id="UP001469365"/>
    </source>
</evidence>
<feature type="transmembrane region" description="Helical" evidence="2">
    <location>
        <begin position="51"/>
        <end position="69"/>
    </location>
</feature>
<keyword evidence="2" id="KW-0472">Membrane</keyword>
<keyword evidence="2" id="KW-1133">Transmembrane helix</keyword>
<evidence type="ECO:0000256" key="2">
    <source>
        <dbReference type="SAM" id="Phobius"/>
    </source>
</evidence>